<dbReference type="InterPro" id="IPR003835">
    <property type="entry name" value="Glyco_trans_19"/>
</dbReference>
<dbReference type="SUPFAM" id="SSF53756">
    <property type="entry name" value="UDP-Glycosyltransferase/glycogen phosphorylase"/>
    <property type="match status" value="1"/>
</dbReference>
<dbReference type="AlphaFoldDB" id="A0A7C3KIB5"/>
<accession>A0A7C3KIB5</accession>
<dbReference type="GO" id="GO:0005543">
    <property type="term" value="F:phospholipid binding"/>
    <property type="evidence" value="ECO:0007669"/>
    <property type="project" value="TreeGrafter"/>
</dbReference>
<dbReference type="GO" id="GO:0009245">
    <property type="term" value="P:lipid A biosynthetic process"/>
    <property type="evidence" value="ECO:0007669"/>
    <property type="project" value="InterPro"/>
</dbReference>
<dbReference type="EMBL" id="DSRU01000335">
    <property type="protein sequence ID" value="HFN00652.1"/>
    <property type="molecule type" value="Genomic_DNA"/>
</dbReference>
<dbReference type="PANTHER" id="PTHR30372">
    <property type="entry name" value="LIPID-A-DISACCHARIDE SYNTHASE"/>
    <property type="match status" value="1"/>
</dbReference>
<proteinExistence type="predicted"/>
<dbReference type="GO" id="GO:0016020">
    <property type="term" value="C:membrane"/>
    <property type="evidence" value="ECO:0007669"/>
    <property type="project" value="GOC"/>
</dbReference>
<reference evidence="1" key="1">
    <citation type="journal article" date="2020" name="mSystems">
        <title>Genome- and Community-Level Interaction Insights into Carbon Utilization and Element Cycling Functions of Hydrothermarchaeota in Hydrothermal Sediment.</title>
        <authorList>
            <person name="Zhou Z."/>
            <person name="Liu Y."/>
            <person name="Xu W."/>
            <person name="Pan J."/>
            <person name="Luo Z.H."/>
            <person name="Li M."/>
        </authorList>
    </citation>
    <scope>NUCLEOTIDE SEQUENCE [LARGE SCALE GENOMIC DNA]</scope>
    <source>
        <strain evidence="1">SpSt-418</strain>
    </source>
</reference>
<organism evidence="1">
    <name type="scientific">Oscillatoriales cyanobacterium SpSt-418</name>
    <dbReference type="NCBI Taxonomy" id="2282169"/>
    <lineage>
        <taxon>Bacteria</taxon>
        <taxon>Bacillati</taxon>
        <taxon>Cyanobacteriota</taxon>
        <taxon>Cyanophyceae</taxon>
        <taxon>Oscillatoriophycideae</taxon>
        <taxon>Oscillatoriales</taxon>
    </lineage>
</organism>
<name>A0A7C3KIB5_9CYAN</name>
<comment type="caution">
    <text evidence="1">The sequence shown here is derived from an EMBL/GenBank/DDBJ whole genome shotgun (WGS) entry which is preliminary data.</text>
</comment>
<evidence type="ECO:0000313" key="1">
    <source>
        <dbReference type="EMBL" id="HFN00652.1"/>
    </source>
</evidence>
<dbReference type="GO" id="GO:0008915">
    <property type="term" value="F:lipid-A-disaccharide synthase activity"/>
    <property type="evidence" value="ECO:0007669"/>
    <property type="project" value="InterPro"/>
</dbReference>
<gene>
    <name evidence="1" type="ORF">ENR64_23450</name>
</gene>
<sequence>MQQPIDILILSNGPGELATWVKPVVRELRQQLGDDRTQVRISVVLSPCANASGREAAIAQSYPEVDRVQAASDFFPFLVWGKTADNWDWRSQGVVLFLGGDQFFPVVIGKRLGYRTVIYAEWEARWHRWVDHFGVMNDQVINHVKPELRHKFAVVGDLMAEAGQVADGEKTAHNDAPLIGILPGSKAMKLVLGMPLFLAIAEHIKAAYPNARFAIPVAPALSFEALAAYGNPAQNAIIRKFGWAEVELVKPTGADAYLKTGKGLHVDLWREFPAYARLSDCTFCLTTVGANTAELGSLGVPMFVILPTQQLDVMRAWDGIPGLLANLPGVGSTFAKMINRRFLAKRGLLAWPNIWANSEIVPELVGELDPKEVADQIVTYLNQPKQLEAMRSRLRQARGTPGAAQKLVHLVKQAVSQ</sequence>
<dbReference type="PANTHER" id="PTHR30372:SF6">
    <property type="entry name" value="LIPID-A-DISACCHARIDE SYNTHASE"/>
    <property type="match status" value="1"/>
</dbReference>
<protein>
    <submittedName>
        <fullName evidence="1">Lipid-A-disaccharide synthase</fullName>
    </submittedName>
</protein>